<dbReference type="PRINTS" id="PR00149">
    <property type="entry name" value="FUMRATELYASE"/>
</dbReference>
<organism evidence="6 7">
    <name type="scientific">Trichoplax adhaerens</name>
    <name type="common">Trichoplax reptans</name>
    <dbReference type="NCBI Taxonomy" id="10228"/>
    <lineage>
        <taxon>Eukaryota</taxon>
        <taxon>Metazoa</taxon>
        <taxon>Placozoa</taxon>
        <taxon>Uniplacotomia</taxon>
        <taxon>Trichoplacea</taxon>
        <taxon>Trichoplacidae</taxon>
        <taxon>Trichoplax</taxon>
    </lineage>
</organism>
<dbReference type="InterPro" id="IPR008948">
    <property type="entry name" value="L-Aspartase-like"/>
</dbReference>
<dbReference type="Pfam" id="PF00206">
    <property type="entry name" value="Lyase_1"/>
    <property type="match status" value="1"/>
</dbReference>
<accession>B3SF32</accession>
<gene>
    <name evidence="6" type="ORF">TRIADDRAFT_34857</name>
</gene>
<reference evidence="6 7" key="1">
    <citation type="journal article" date="2008" name="Nature">
        <title>The Trichoplax genome and the nature of placozoans.</title>
        <authorList>
            <person name="Srivastava M."/>
            <person name="Begovic E."/>
            <person name="Chapman J."/>
            <person name="Putnam N.H."/>
            <person name="Hellsten U."/>
            <person name="Kawashima T."/>
            <person name="Kuo A."/>
            <person name="Mitros T."/>
            <person name="Salamov A."/>
            <person name="Carpenter M.L."/>
            <person name="Signorovitch A.Y."/>
            <person name="Moreno M.A."/>
            <person name="Kamm K."/>
            <person name="Grimwood J."/>
            <person name="Schmutz J."/>
            <person name="Shapiro H."/>
            <person name="Grigoriev I.V."/>
            <person name="Buss L.W."/>
            <person name="Schierwater B."/>
            <person name="Dellaporta S.L."/>
            <person name="Rokhsar D.S."/>
        </authorList>
    </citation>
    <scope>NUCLEOTIDE SEQUENCE [LARGE SCALE GENOMIC DNA]</scope>
    <source>
        <strain evidence="6 7">Grell-BS-1999</strain>
    </source>
</reference>
<dbReference type="PhylomeDB" id="B3SF32"/>
<dbReference type="OrthoDB" id="1738025at2759"/>
<dbReference type="eggNOG" id="KOG1317">
    <property type="taxonomic scope" value="Eukaryota"/>
</dbReference>
<dbReference type="FunFam" id="1.10.40.30:FF:000002">
    <property type="entry name" value="Fumarate hydratase class II"/>
    <property type="match status" value="1"/>
</dbReference>
<dbReference type="Gene3D" id="1.20.200.10">
    <property type="entry name" value="Fumarase/aspartase (Central domain)"/>
    <property type="match status" value="1"/>
</dbReference>
<dbReference type="InParanoid" id="B3SF32"/>
<dbReference type="PANTHER" id="PTHR11444:SF1">
    <property type="entry name" value="FUMARATE HYDRATASE, MITOCHONDRIAL"/>
    <property type="match status" value="1"/>
</dbReference>
<proteinExistence type="inferred from homology"/>
<keyword evidence="7" id="KW-1185">Reference proteome</keyword>
<dbReference type="GO" id="GO:0006106">
    <property type="term" value="P:fumarate metabolic process"/>
    <property type="evidence" value="ECO:0007669"/>
    <property type="project" value="InterPro"/>
</dbReference>
<dbReference type="PROSITE" id="PS00163">
    <property type="entry name" value="FUMARATE_LYASES"/>
    <property type="match status" value="1"/>
</dbReference>
<dbReference type="OMA" id="ILMERCI"/>
<evidence type="ECO:0000256" key="3">
    <source>
        <dbReference type="ARBA" id="ARBA00023239"/>
    </source>
</evidence>
<dbReference type="EC" id="4.2.1.2" evidence="2"/>
<dbReference type="InterPro" id="IPR020557">
    <property type="entry name" value="Fumarate_lyase_CS"/>
</dbReference>
<evidence type="ECO:0000313" key="7">
    <source>
        <dbReference type="Proteomes" id="UP000009022"/>
    </source>
</evidence>
<dbReference type="EMBL" id="DS985861">
    <property type="protein sequence ID" value="EDV18664.1"/>
    <property type="molecule type" value="Genomic_DNA"/>
</dbReference>
<evidence type="ECO:0000259" key="5">
    <source>
        <dbReference type="Pfam" id="PF10415"/>
    </source>
</evidence>
<sequence>FSGYAVNLEEAYKRIEWALKDVYKLAIGGTAVGTGINTHPEFSETAVKNIKKFTNIPFVSAENKFAVQGSHDALVAMSGAIKTLACTLLKISNDIRLLSCGPRAGFHELIIPSNEPGSSIMPGKVNPTQCEAMSMVAMQVIGYDNAVSHAGAGGYLEMNVYKPLILHNIVQSVKIISDSCLNFTKYLLEGTKPNKKKIAYFLDQSLMLVTALSPVIGYDKASKLAHYADDNDCTLREANKKLMYLKEEELEKYLLQAVKF</sequence>
<feature type="non-terminal residue" evidence="6">
    <location>
        <position position="1"/>
    </location>
</feature>
<dbReference type="STRING" id="10228.B3SF32"/>
<dbReference type="HOGENOM" id="CLU_021594_1_0_1"/>
<feature type="domain" description="Fumarate lyase N-terminal" evidence="4">
    <location>
        <begin position="1"/>
        <end position="142"/>
    </location>
</feature>
<keyword evidence="3" id="KW-0456">Lyase</keyword>
<evidence type="ECO:0000256" key="2">
    <source>
        <dbReference type="ARBA" id="ARBA00012921"/>
    </source>
</evidence>
<dbReference type="InterPro" id="IPR000362">
    <property type="entry name" value="Fumarate_lyase_fam"/>
</dbReference>
<protein>
    <recommendedName>
        <fullName evidence="2">fumarate hydratase</fullName>
        <ecNumber evidence="2">4.2.1.2</ecNumber>
    </recommendedName>
</protein>
<dbReference type="Pfam" id="PF10415">
    <property type="entry name" value="FumaraseC_C"/>
    <property type="match status" value="1"/>
</dbReference>
<dbReference type="InterPro" id="IPR005677">
    <property type="entry name" value="Fum_hydII"/>
</dbReference>
<dbReference type="GO" id="GO:0004333">
    <property type="term" value="F:fumarate hydratase activity"/>
    <property type="evidence" value="ECO:0007669"/>
    <property type="project" value="UniProtKB-EC"/>
</dbReference>
<dbReference type="Gene3D" id="1.10.40.30">
    <property type="entry name" value="Fumarase/aspartase (C-terminal domain)"/>
    <property type="match status" value="1"/>
</dbReference>
<evidence type="ECO:0000259" key="4">
    <source>
        <dbReference type="Pfam" id="PF00206"/>
    </source>
</evidence>
<feature type="domain" description="Fumarase C C-terminal" evidence="5">
    <location>
        <begin position="208"/>
        <end position="254"/>
    </location>
</feature>
<name>B3SF32_TRIAD</name>
<evidence type="ECO:0000256" key="1">
    <source>
        <dbReference type="ARBA" id="ARBA00009084"/>
    </source>
</evidence>
<dbReference type="InterPro" id="IPR022761">
    <property type="entry name" value="Fumarate_lyase_N"/>
</dbReference>
<evidence type="ECO:0000313" key="6">
    <source>
        <dbReference type="EMBL" id="EDV18664.1"/>
    </source>
</evidence>
<dbReference type="GO" id="GO:0006099">
    <property type="term" value="P:tricarboxylic acid cycle"/>
    <property type="evidence" value="ECO:0007669"/>
    <property type="project" value="UniProtKB-UniPathway"/>
</dbReference>
<dbReference type="InterPro" id="IPR018951">
    <property type="entry name" value="Fumarase_C_C"/>
</dbReference>
<dbReference type="SUPFAM" id="SSF48557">
    <property type="entry name" value="L-aspartase-like"/>
    <property type="match status" value="1"/>
</dbReference>
<dbReference type="Proteomes" id="UP000009022">
    <property type="component" value="Unassembled WGS sequence"/>
</dbReference>
<comment type="similarity">
    <text evidence="1">Belongs to the class-II fumarase/aspartase family. Fumarase subfamily.</text>
</comment>
<dbReference type="UniPathway" id="UPA00223">
    <property type="reaction ID" value="UER01007"/>
</dbReference>
<dbReference type="PANTHER" id="PTHR11444">
    <property type="entry name" value="ASPARTATEAMMONIA/ARGININOSUCCINATE/ADENYLOSUCCINATE LYASE"/>
    <property type="match status" value="1"/>
</dbReference>
<dbReference type="AlphaFoldDB" id="B3SF32"/>
<dbReference type="KEGG" id="tad:TRIADDRAFT_34857"/>